<dbReference type="InterPro" id="IPR002295">
    <property type="entry name" value="N4/N6-MTase_EcoPI_Mod-like"/>
</dbReference>
<keyword evidence="9" id="KW-1185">Reference proteome</keyword>
<reference evidence="8 9" key="1">
    <citation type="journal article" date="2020" name="Front. Microbiol.">
        <title>Single-cell genomics of novel Actinobacteria with the Wood-Ljungdahl pathway discovered in a serpentinizing system.</title>
        <authorList>
            <person name="Merino N."/>
            <person name="Kawai M."/>
            <person name="Boyd E.S."/>
            <person name="Colman D.R."/>
            <person name="McGlynn S.E."/>
            <person name="Nealson K.H."/>
            <person name="Kurokawa K."/>
            <person name="Hongoh Y."/>
        </authorList>
    </citation>
    <scope>NUCLEOTIDE SEQUENCE [LARGE SCALE GENOMIC DNA]</scope>
    <source>
        <strain evidence="6 9">S33</strain>
        <strain evidence="7 8">S43</strain>
    </source>
</reference>
<organism evidence="6 9">
    <name type="scientific">Candidatus Hakubella thermalkaliphila</name>
    <dbReference type="NCBI Taxonomy" id="2754717"/>
    <lineage>
        <taxon>Bacteria</taxon>
        <taxon>Bacillati</taxon>
        <taxon>Actinomycetota</taxon>
        <taxon>Actinomycetota incertae sedis</taxon>
        <taxon>Candidatus Hakubellales</taxon>
        <taxon>Candidatus Hakubellaceae</taxon>
        <taxon>Candidatus Hakubella</taxon>
    </lineage>
</organism>
<keyword evidence="3 6" id="KW-0808">Transferase</keyword>
<dbReference type="SUPFAM" id="SSF53335">
    <property type="entry name" value="S-adenosyl-L-methionine-dependent methyltransferases"/>
    <property type="match status" value="1"/>
</dbReference>
<comment type="caution">
    <text evidence="6">The sequence shown here is derived from an EMBL/GenBank/DDBJ whole genome shotgun (WGS) entry which is preliminary data.</text>
</comment>
<evidence type="ECO:0000259" key="5">
    <source>
        <dbReference type="Pfam" id="PF01555"/>
    </source>
</evidence>
<dbReference type="GO" id="GO:0005737">
    <property type="term" value="C:cytoplasm"/>
    <property type="evidence" value="ECO:0007669"/>
    <property type="project" value="TreeGrafter"/>
</dbReference>
<dbReference type="EMBL" id="BLRY01000061">
    <property type="protein sequence ID" value="GFP27743.1"/>
    <property type="molecule type" value="Genomic_DNA"/>
</dbReference>
<evidence type="ECO:0000313" key="9">
    <source>
        <dbReference type="Proteomes" id="UP000591948"/>
    </source>
</evidence>
<comment type="similarity">
    <text evidence="1">Belongs to the N(4)/N(6)-methyltransferase family.</text>
</comment>
<dbReference type="GO" id="GO:0008170">
    <property type="term" value="F:N-methyltransferase activity"/>
    <property type="evidence" value="ECO:0007669"/>
    <property type="project" value="InterPro"/>
</dbReference>
<gene>
    <name evidence="6" type="ORF">HKBW3S33_01153</name>
    <name evidence="7" type="ORF">HKBW3S43_00560</name>
</gene>
<dbReference type="InterPro" id="IPR002052">
    <property type="entry name" value="DNA_methylase_N6_adenine_CS"/>
</dbReference>
<evidence type="ECO:0000313" key="7">
    <source>
        <dbReference type="EMBL" id="GFP34768.1"/>
    </source>
</evidence>
<dbReference type="AlphaFoldDB" id="A0A6V8P5Z2"/>
<name>A0A6V8P5Z2_9ACTN</name>
<dbReference type="EMBL" id="BLSB01000022">
    <property type="protein sequence ID" value="GFP34768.1"/>
    <property type="molecule type" value="Genomic_DNA"/>
</dbReference>
<dbReference type="PRINTS" id="PR00506">
    <property type="entry name" value="D21N6MTFRASE"/>
</dbReference>
<keyword evidence="2 6" id="KW-0489">Methyltransferase</keyword>
<evidence type="ECO:0000256" key="1">
    <source>
        <dbReference type="ARBA" id="ARBA00006594"/>
    </source>
</evidence>
<evidence type="ECO:0000256" key="4">
    <source>
        <dbReference type="ARBA" id="ARBA00022691"/>
    </source>
</evidence>
<dbReference type="Gene3D" id="3.40.50.150">
    <property type="entry name" value="Vaccinia Virus protein VP39"/>
    <property type="match status" value="1"/>
</dbReference>
<evidence type="ECO:0000313" key="8">
    <source>
        <dbReference type="Proteomes" id="UP000576480"/>
    </source>
</evidence>
<dbReference type="GO" id="GO:0032259">
    <property type="term" value="P:methylation"/>
    <property type="evidence" value="ECO:0007669"/>
    <property type="project" value="UniProtKB-KW"/>
</dbReference>
<dbReference type="RefSeq" id="WP_176229487.1">
    <property type="nucleotide sequence ID" value="NZ_BLRY01000061.1"/>
</dbReference>
<proteinExistence type="inferred from homology"/>
<dbReference type="PANTHER" id="PTHR13370:SF24">
    <property type="entry name" value="TYPE III RESTRICTION-MODIFICATION ENZYME STYLTI MOD SUBUNIT"/>
    <property type="match status" value="1"/>
</dbReference>
<dbReference type="GO" id="GO:0003677">
    <property type="term" value="F:DNA binding"/>
    <property type="evidence" value="ECO:0007669"/>
    <property type="project" value="InterPro"/>
</dbReference>
<keyword evidence="4" id="KW-0949">S-adenosyl-L-methionine</keyword>
<feature type="domain" description="DNA methylase N-4/N-6" evidence="5">
    <location>
        <begin position="85"/>
        <end position="374"/>
    </location>
</feature>
<accession>A0A6V8P5Z2</accession>
<protein>
    <submittedName>
        <fullName evidence="6">Adenine-specific DNA-methyltransferase</fullName>
    </submittedName>
</protein>
<evidence type="ECO:0000256" key="3">
    <source>
        <dbReference type="ARBA" id="ARBA00022679"/>
    </source>
</evidence>
<dbReference type="Pfam" id="PF01555">
    <property type="entry name" value="N6_N4_Mtase"/>
    <property type="match status" value="1"/>
</dbReference>
<evidence type="ECO:0000256" key="2">
    <source>
        <dbReference type="ARBA" id="ARBA00022603"/>
    </source>
</evidence>
<dbReference type="InterPro" id="IPR029063">
    <property type="entry name" value="SAM-dependent_MTases_sf"/>
</dbReference>
<dbReference type="InterPro" id="IPR002941">
    <property type="entry name" value="DNA_methylase_N4/N6"/>
</dbReference>
<evidence type="ECO:0000313" key="6">
    <source>
        <dbReference type="EMBL" id="GFP27743.1"/>
    </source>
</evidence>
<dbReference type="PROSITE" id="PS00092">
    <property type="entry name" value="N6_MTASE"/>
    <property type="match status" value="1"/>
</dbReference>
<dbReference type="Proteomes" id="UP000576480">
    <property type="component" value="Unassembled WGS sequence"/>
</dbReference>
<sequence>MAKDNPKANEVNQTGLYWPEKRTEVDRVILPFQTVETINESKADRDELTLFRQMGEPTPGWRNKLIWGDNKYIMASLLPEFAGKINLIYIDPPFFTGTDQTINLQISDDLTVTKERSIIEEAAYRNIWRYGTASYFQWIYDRLSLMRELLSRNGMIFIRHDQYWSHYVKVIADEVFGKGNFQNEIVVKRIYKNVTRQGRISIPIATDSLFVYFKSMDAHYFDIYKKLSQTRESYWRALDDSSGIRRPPERKILGKVFYPPPGKHFKFSQNKIDALMEEGRIRINPETGRPQYLVAPADAIVLNSNWTDISGYSFTSGYPTENSEDLLERVIKAGSESGDLVADFFCGSGTTLAVAEKLGRRWIGADLSKFAIHTTRKRLLGIPGCQPFEVLNLGKYEKAKLKENGVSRYIDFILELYRAEPLSGYTTLHGKKAGRMVHIGDVDSIVTEREIRETVKECALAGVKSVDVLGWDFEMGLHDLVDRIGDEHSVRIRLVQIPREALEVRDAAREEVKFFDLNYLELEHTLNGKTLTIALKDFIISNPEYLPEEVREKVKKFTDYIDYWAVDFNYKDDTFHNMWQSFRTRKHQSLETKVSHTYEETGKYQVLVKVVDIFGNDTNKLINVEV</sequence>
<dbReference type="PANTHER" id="PTHR13370">
    <property type="entry name" value="RNA METHYLASE-RELATED"/>
    <property type="match status" value="1"/>
</dbReference>
<dbReference type="Proteomes" id="UP000591948">
    <property type="component" value="Unassembled WGS sequence"/>
</dbReference>